<dbReference type="RefSeq" id="WP_011411907.1">
    <property type="nucleotide sequence ID" value="NC_007712.1"/>
</dbReference>
<dbReference type="Proteomes" id="UP000001932">
    <property type="component" value="Chromosome"/>
</dbReference>
<sequence length="293" mass="31335">MSELLRFKQVDVFSAVPLNGNPLAVVMDADGLSEGQMLAIARWTNLSETTFVLPPSEPQADYQVKIYSPAGELPFAGHPTLGTAHALLENGFKPKLPGHLVQQCGVGNVAITIARDGMLAFEAPEAAMTPLAAQSYALLTTAAGGEPSVGDGAPTVVNMGIRWLMVEVSSAEVCLRLQPESNALADLLTRCNASGMAFYGRHGPTSDVDFEMRAFIIEHGSLVEDPVTGSANACLARLLPQRDFAGNPAFAESYRVRQGTCKQRDGRVFVDYLRAEPWIGGYSSTLIEGHITL</sequence>
<dbReference type="PANTHER" id="PTHR13774">
    <property type="entry name" value="PHENAZINE BIOSYNTHESIS PROTEIN"/>
    <property type="match status" value="1"/>
</dbReference>
<feature type="active site" evidence="2">
    <location>
        <position position="48"/>
    </location>
</feature>
<dbReference type="SUPFAM" id="SSF54506">
    <property type="entry name" value="Diaminopimelate epimerase-like"/>
    <property type="match status" value="1"/>
</dbReference>
<dbReference type="Gene3D" id="3.10.310.10">
    <property type="entry name" value="Diaminopimelate Epimerase, Chain A, domain 1"/>
    <property type="match status" value="2"/>
</dbReference>
<protein>
    <submittedName>
        <fullName evidence="3">Antibiotic biosynthesis protein</fullName>
    </submittedName>
    <submittedName>
        <fullName evidence="4">Trans-2,3-dihydro-3-hydroxyanthranilate isomerase</fullName>
    </submittedName>
</protein>
<dbReference type="GO" id="GO:0005737">
    <property type="term" value="C:cytoplasm"/>
    <property type="evidence" value="ECO:0007669"/>
    <property type="project" value="TreeGrafter"/>
</dbReference>
<dbReference type="PANTHER" id="PTHR13774:SF32">
    <property type="entry name" value="ANTISENSE-ENHANCING SEQUENCE 1"/>
    <property type="match status" value="1"/>
</dbReference>
<evidence type="ECO:0000313" key="6">
    <source>
        <dbReference type="Proteomes" id="UP000245838"/>
    </source>
</evidence>
<comment type="similarity">
    <text evidence="1">Belongs to the PhzF family.</text>
</comment>
<evidence type="ECO:0000313" key="4">
    <source>
        <dbReference type="EMBL" id="CRL46398.1"/>
    </source>
</evidence>
<gene>
    <name evidence="4" type="primary">phzF</name>
    <name evidence="3" type="ordered locus">SG2095</name>
    <name evidence="4" type="ORF">SGGMMB4_04984</name>
</gene>
<dbReference type="NCBIfam" id="TIGR00654">
    <property type="entry name" value="PhzF_family"/>
    <property type="match status" value="1"/>
</dbReference>
<dbReference type="EMBL" id="LN854557">
    <property type="protein sequence ID" value="CRL46398.1"/>
    <property type="molecule type" value="Genomic_DNA"/>
</dbReference>
<proteinExistence type="inferred from homology"/>
<dbReference type="Proteomes" id="UP000245838">
    <property type="component" value="Chromosome sggmmb4_Chromosome"/>
</dbReference>
<dbReference type="BioCyc" id="SGLO343509:SGP1_RS19210-MONOMER"/>
<organism evidence="3 5">
    <name type="scientific">Sodalis glossinidius (strain morsitans)</name>
    <dbReference type="NCBI Taxonomy" id="343509"/>
    <lineage>
        <taxon>Bacteria</taxon>
        <taxon>Pseudomonadati</taxon>
        <taxon>Pseudomonadota</taxon>
        <taxon>Gammaproteobacteria</taxon>
        <taxon>Enterobacterales</taxon>
        <taxon>Bruguierivoracaceae</taxon>
        <taxon>Sodalis</taxon>
    </lineage>
</organism>
<keyword evidence="4" id="KW-0413">Isomerase</keyword>
<keyword evidence="5" id="KW-1185">Reference proteome</keyword>
<dbReference type="InterPro" id="IPR003719">
    <property type="entry name" value="Phenazine_PhzF-like"/>
</dbReference>
<name>Q2NR55_SODGM</name>
<dbReference type="OrthoDB" id="9788221at2"/>
<evidence type="ECO:0000313" key="5">
    <source>
        <dbReference type="Proteomes" id="UP000001932"/>
    </source>
</evidence>
<dbReference type="Pfam" id="PF02567">
    <property type="entry name" value="PhzC-PhzF"/>
    <property type="match status" value="1"/>
</dbReference>
<reference evidence="4 6" key="2">
    <citation type="submission" date="2015-05" db="EMBL/GenBank/DDBJ databases">
        <authorList>
            <person name="Goodhead I."/>
        </authorList>
    </citation>
    <scope>NUCLEOTIDE SEQUENCE [LARGE SCALE GENOMIC DNA]</scope>
    <source>
        <strain evidence="4">B4</strain>
        <strain evidence="6">morsitans</strain>
    </source>
</reference>
<dbReference type="PIRSF" id="PIRSF016184">
    <property type="entry name" value="PhzC_PhzF"/>
    <property type="match status" value="1"/>
</dbReference>
<dbReference type="HOGENOM" id="CLU_048756_0_0_6"/>
<dbReference type="EMBL" id="AP008232">
    <property type="protein sequence ID" value="BAE75370.1"/>
    <property type="molecule type" value="Genomic_DNA"/>
</dbReference>
<accession>Q2NR55</accession>
<dbReference type="KEGG" id="sgl:SG2095"/>
<evidence type="ECO:0000256" key="2">
    <source>
        <dbReference type="PIRSR" id="PIRSR016184-1"/>
    </source>
</evidence>
<reference evidence="3 5" key="1">
    <citation type="journal article" date="2006" name="Genome Res.">
        <title>Massive genome erosion and functional adaptations provide insights into the symbiotic lifestyle of Sodalis glossinidius in the tsetse host.</title>
        <authorList>
            <person name="Toh H."/>
            <person name="Weiss B.L."/>
            <person name="Perkin S.A.H."/>
            <person name="Yamashita A."/>
            <person name="Oshima K."/>
            <person name="Hattori M."/>
            <person name="Aksoy S."/>
        </authorList>
    </citation>
    <scope>NUCLEOTIDE SEQUENCE [LARGE SCALE GENOMIC DNA]</scope>
    <source>
        <strain evidence="5">morsitans</strain>
        <strain evidence="3">Morsitans</strain>
    </source>
</reference>
<evidence type="ECO:0000313" key="3">
    <source>
        <dbReference type="EMBL" id="BAE75370.1"/>
    </source>
</evidence>
<dbReference type="GO" id="GO:0016853">
    <property type="term" value="F:isomerase activity"/>
    <property type="evidence" value="ECO:0007669"/>
    <property type="project" value="UniProtKB-KW"/>
</dbReference>
<evidence type="ECO:0000256" key="1">
    <source>
        <dbReference type="ARBA" id="ARBA00008270"/>
    </source>
</evidence>
<dbReference type="AlphaFoldDB" id="Q2NR55"/>
<dbReference type="eggNOG" id="COG0384">
    <property type="taxonomic scope" value="Bacteria"/>
</dbReference>